<gene>
    <name evidence="1" type="ORF">ROZALSC1DRAFT_25427</name>
</gene>
<accession>A0A4P9YAT0</accession>
<evidence type="ECO:0000313" key="1">
    <source>
        <dbReference type="EMBL" id="RKP16306.1"/>
    </source>
</evidence>
<name>A0A4P9YAT0_ROZAC</name>
<dbReference type="Proteomes" id="UP000281549">
    <property type="component" value="Unassembled WGS sequence"/>
</dbReference>
<reference evidence="2" key="1">
    <citation type="journal article" date="2018" name="Nat. Microbiol.">
        <title>Leveraging single-cell genomics to expand the fungal tree of life.</title>
        <authorList>
            <person name="Ahrendt S.R."/>
            <person name="Quandt C.A."/>
            <person name="Ciobanu D."/>
            <person name="Clum A."/>
            <person name="Salamov A."/>
            <person name="Andreopoulos B."/>
            <person name="Cheng J.F."/>
            <person name="Woyke T."/>
            <person name="Pelin A."/>
            <person name="Henrissat B."/>
            <person name="Reynolds N.K."/>
            <person name="Benny G.L."/>
            <person name="Smith M.E."/>
            <person name="James T.Y."/>
            <person name="Grigoriev I.V."/>
        </authorList>
    </citation>
    <scope>NUCLEOTIDE SEQUENCE [LARGE SCALE GENOMIC DNA]</scope>
    <source>
        <strain evidence="2">CSF55</strain>
    </source>
</reference>
<sequence length="170" mass="19324">MSGVLVVSPRPINYSLHSIIIGHGQEFWGMREEAYFMTLTSRLSKSSKAVIDFDGRRTYLLVARKASAALKITDLSMKTISLALEVIYIACKIRPKVWPKYRDHKSLEALHSFLFSLTGGVELHKLILDAVFKGYAFVSKSWMEITFIAVNNLEYCFIRYSGNSEIMYPG</sequence>
<evidence type="ECO:0000313" key="2">
    <source>
        <dbReference type="Proteomes" id="UP000281549"/>
    </source>
</evidence>
<dbReference type="AlphaFoldDB" id="A0A4P9YAT0"/>
<proteinExistence type="predicted"/>
<protein>
    <submittedName>
        <fullName evidence="1">Uncharacterized protein</fullName>
    </submittedName>
</protein>
<organism evidence="1 2">
    <name type="scientific">Rozella allomycis (strain CSF55)</name>
    <dbReference type="NCBI Taxonomy" id="988480"/>
    <lineage>
        <taxon>Eukaryota</taxon>
        <taxon>Fungi</taxon>
        <taxon>Fungi incertae sedis</taxon>
        <taxon>Cryptomycota</taxon>
        <taxon>Cryptomycota incertae sedis</taxon>
        <taxon>Rozella</taxon>
    </lineage>
</organism>
<dbReference type="EMBL" id="ML006696">
    <property type="protein sequence ID" value="RKP16306.1"/>
    <property type="molecule type" value="Genomic_DNA"/>
</dbReference>